<dbReference type="PANTHER" id="PTHR45527">
    <property type="entry name" value="NONRIBOSOMAL PEPTIDE SYNTHETASE"/>
    <property type="match status" value="1"/>
</dbReference>
<organism evidence="5 6">
    <name type="scientific">Amycolatopsis albidoflavus</name>
    <dbReference type="NCBI Taxonomy" id="102226"/>
    <lineage>
        <taxon>Bacteria</taxon>
        <taxon>Bacillati</taxon>
        <taxon>Actinomycetota</taxon>
        <taxon>Actinomycetes</taxon>
        <taxon>Pseudonocardiales</taxon>
        <taxon>Pseudonocardiaceae</taxon>
        <taxon>Amycolatopsis</taxon>
    </lineage>
</organism>
<keyword evidence="2" id="KW-0596">Phosphopantetheine</keyword>
<dbReference type="SUPFAM" id="SSF52777">
    <property type="entry name" value="CoA-dependent acyltransferases"/>
    <property type="match status" value="2"/>
</dbReference>
<dbReference type="InterPro" id="IPR010071">
    <property type="entry name" value="AA_adenyl_dom"/>
</dbReference>
<dbReference type="InterPro" id="IPR020806">
    <property type="entry name" value="PKS_PP-bd"/>
</dbReference>
<dbReference type="InterPro" id="IPR036736">
    <property type="entry name" value="ACP-like_sf"/>
</dbReference>
<dbReference type="Gene3D" id="3.30.559.10">
    <property type="entry name" value="Chloramphenicol acetyltransferase-like domain"/>
    <property type="match status" value="1"/>
</dbReference>
<evidence type="ECO:0000256" key="1">
    <source>
        <dbReference type="ARBA" id="ARBA00001957"/>
    </source>
</evidence>
<dbReference type="Pfam" id="PF00550">
    <property type="entry name" value="PP-binding"/>
    <property type="match status" value="1"/>
</dbReference>
<evidence type="ECO:0000313" key="5">
    <source>
        <dbReference type="EMBL" id="MFD2481595.1"/>
    </source>
</evidence>
<dbReference type="InterPro" id="IPR009081">
    <property type="entry name" value="PP-bd_ACP"/>
</dbReference>
<comment type="caution">
    <text evidence="5">The sequence shown here is derived from an EMBL/GenBank/DDBJ whole genome shotgun (WGS) entry which is preliminary data.</text>
</comment>
<protein>
    <submittedName>
        <fullName evidence="5">Amino acid adenylation domain-containing protein</fullName>
    </submittedName>
</protein>
<comment type="cofactor">
    <cofactor evidence="1">
        <name>pantetheine 4'-phosphate</name>
        <dbReference type="ChEBI" id="CHEBI:47942"/>
    </cofactor>
</comment>
<dbReference type="Proteomes" id="UP001597542">
    <property type="component" value="Unassembled WGS sequence"/>
</dbReference>
<dbReference type="InterPro" id="IPR045851">
    <property type="entry name" value="AMP-bd_C_sf"/>
</dbReference>
<dbReference type="InterPro" id="IPR000873">
    <property type="entry name" value="AMP-dep_synth/lig_dom"/>
</dbReference>
<dbReference type="Gene3D" id="3.30.300.30">
    <property type="match status" value="1"/>
</dbReference>
<proteinExistence type="predicted"/>
<dbReference type="Gene3D" id="1.10.1200.10">
    <property type="entry name" value="ACP-like"/>
    <property type="match status" value="1"/>
</dbReference>
<dbReference type="InterPro" id="IPR025110">
    <property type="entry name" value="AMP-bd_C"/>
</dbReference>
<evidence type="ECO:0000259" key="4">
    <source>
        <dbReference type="PROSITE" id="PS50075"/>
    </source>
</evidence>
<evidence type="ECO:0000256" key="3">
    <source>
        <dbReference type="ARBA" id="ARBA00022553"/>
    </source>
</evidence>
<reference evidence="6" key="1">
    <citation type="journal article" date="2019" name="Int. J. Syst. Evol. Microbiol.">
        <title>The Global Catalogue of Microorganisms (GCM) 10K type strain sequencing project: providing services to taxonomists for standard genome sequencing and annotation.</title>
        <authorList>
            <consortium name="The Broad Institute Genomics Platform"/>
            <consortium name="The Broad Institute Genome Sequencing Center for Infectious Disease"/>
            <person name="Wu L."/>
            <person name="Ma J."/>
        </authorList>
    </citation>
    <scope>NUCLEOTIDE SEQUENCE [LARGE SCALE GENOMIC DNA]</scope>
    <source>
        <strain evidence="6">CGMCC 4.7638</strain>
    </source>
</reference>
<gene>
    <name evidence="5" type="ORF">ACFSUT_15030</name>
</gene>
<dbReference type="SUPFAM" id="SSF47336">
    <property type="entry name" value="ACP-like"/>
    <property type="match status" value="1"/>
</dbReference>
<dbReference type="SMART" id="SM00823">
    <property type="entry name" value="PKS_PP"/>
    <property type="match status" value="1"/>
</dbReference>
<feature type="domain" description="Carrier" evidence="4">
    <location>
        <begin position="529"/>
        <end position="604"/>
    </location>
</feature>
<dbReference type="PANTHER" id="PTHR45527:SF1">
    <property type="entry name" value="FATTY ACID SYNTHASE"/>
    <property type="match status" value="1"/>
</dbReference>
<evidence type="ECO:0000256" key="2">
    <source>
        <dbReference type="ARBA" id="ARBA00022450"/>
    </source>
</evidence>
<dbReference type="InterPro" id="IPR001242">
    <property type="entry name" value="Condensation_dom"/>
</dbReference>
<dbReference type="EMBL" id="JBHUKQ010000010">
    <property type="protein sequence ID" value="MFD2481595.1"/>
    <property type="molecule type" value="Genomic_DNA"/>
</dbReference>
<dbReference type="Pfam" id="PF00501">
    <property type="entry name" value="AMP-binding"/>
    <property type="match status" value="1"/>
</dbReference>
<dbReference type="Gene3D" id="3.30.559.30">
    <property type="entry name" value="Nonribosomal peptide synthetase, condensation domain"/>
    <property type="match status" value="1"/>
</dbReference>
<dbReference type="Gene3D" id="3.40.50.12780">
    <property type="entry name" value="N-terminal domain of ligase-like"/>
    <property type="match status" value="1"/>
</dbReference>
<dbReference type="NCBIfam" id="TIGR01733">
    <property type="entry name" value="AA-adenyl-dom"/>
    <property type="match status" value="1"/>
</dbReference>
<dbReference type="PROSITE" id="PS50075">
    <property type="entry name" value="CARRIER"/>
    <property type="match status" value="1"/>
</dbReference>
<dbReference type="InterPro" id="IPR042099">
    <property type="entry name" value="ANL_N_sf"/>
</dbReference>
<dbReference type="Pfam" id="PF00668">
    <property type="entry name" value="Condensation"/>
    <property type="match status" value="1"/>
</dbReference>
<name>A0ABW5HXP2_9PSEU</name>
<dbReference type="Pfam" id="PF13193">
    <property type="entry name" value="AMP-binding_C"/>
    <property type="match status" value="1"/>
</dbReference>
<dbReference type="SUPFAM" id="SSF56801">
    <property type="entry name" value="Acetyl-CoA synthetase-like"/>
    <property type="match status" value="1"/>
</dbReference>
<keyword evidence="3" id="KW-0597">Phosphoprotein</keyword>
<dbReference type="InterPro" id="IPR023213">
    <property type="entry name" value="CAT-like_dom_sf"/>
</dbReference>
<keyword evidence="6" id="KW-1185">Reference proteome</keyword>
<sequence length="1027" mass="108938">MPGEDRLSGARTLTEVFAASTVRYPGRVALRDPDRTLTYAELDRRSRALGDRLAASGVRPGDWVGLLLDRTVDVGVAVLGVLRSGAGYVPLDPALPAARIAEILADAAVDVIVTEPGLPATPGVTRVEVSVRNDVAATVPGVPDPTPSSPAYAIYTSGSTGRPKGVVVTHANVVALLRHALPLYDVRETDVWSLFHSYGFDFSVWELWGALATGAECFVVPLAVAQSPESTLRMLAERRVTVLNQVPSVFARFVDAFVSAGAPALSLRYVIFGGEAVNLAAADRFGELAAATGRRPPVLVNMYGITETTVHATWQILRPDRDPALRSPIGRPLPHLSIAVLDQDLRPVPEGAVGELWIAGEGVAAGYLNRPGANAERFRDLDLGSGPVRHYRSGDLARLLPGGALDYRGRADDQLKVHGFRIEPGEIETVLRAEPEADDVAVTVVVAASGAPILAALAVLARGHADDVLDRLARRARAQLPDHLVPAVCVPVAALPVTASGKLDRAALPALAGTSLPAAGRAREPVPTGPAAELAAAIAHRAGPVLGLGGVTAEDDLRALGLDSFGAARLARVLFEENDLSLPVRDFLRHGTPAAIAAAHHSGSRPPAAVVSPAGTLVPTEQQVAMWLYDFAWPERSLANVVLFAYRIRGDLDPHRLAAALRTVTGRHDALRTAVRGDENGIPAAFALSVPEAATITVPAGRGAELTDDDLRNRARDLAKAVALETGPLIAAEVRPGAVVLAVHHAAFDGLSEHVLTREISALLSGRDLPPAPSYREFARLKPAGSDRADLVRWAARLARTSALEWPARTETRSEAGSVVRPWAVPEDLPSRLSAPARAARVTPFVLLLGAFGAAVRSVTGTSRFCVGVPVAGRDSPSHQDAIGCFVRTVVVPFDEETFATPVGGVSDAWTKALSYNDVPMSELTRAAGRRALDRPPLFQVFFAWQNHGAARWSVPGLSVEAVDAVPAVPRFELTLVLWPRNGREQARGRLEYDPGWVSDDTACRLQEAFSRALDELTAQASGNARR</sequence>
<evidence type="ECO:0000313" key="6">
    <source>
        <dbReference type="Proteomes" id="UP001597542"/>
    </source>
</evidence>
<accession>A0ABW5HXP2</accession>
<dbReference type="RefSeq" id="WP_344273381.1">
    <property type="nucleotide sequence ID" value="NZ_BAAAHV010000011.1"/>
</dbReference>